<keyword evidence="3" id="KW-1185">Reference proteome</keyword>
<proteinExistence type="predicted"/>
<dbReference type="VEuPathDB" id="FungiDB:TRIVIDRAFT_50640"/>
<dbReference type="Proteomes" id="UP000007115">
    <property type="component" value="Unassembled WGS sequence"/>
</dbReference>
<dbReference type="InterPro" id="IPR046676">
    <property type="entry name" value="DUF6546"/>
</dbReference>
<dbReference type="OrthoDB" id="4802432at2759"/>
<evidence type="ECO:0000259" key="1">
    <source>
        <dbReference type="Pfam" id="PF20183"/>
    </source>
</evidence>
<protein>
    <recommendedName>
        <fullName evidence="1">DUF6546 domain-containing protein</fullName>
    </recommendedName>
</protein>
<dbReference type="AlphaFoldDB" id="G9N1Z1"/>
<dbReference type="EMBL" id="ABDF02000084">
    <property type="protein sequence ID" value="EHK19108.1"/>
    <property type="molecule type" value="Genomic_DNA"/>
</dbReference>
<dbReference type="HOGENOM" id="CLU_023464_0_0_1"/>
<reference evidence="2 3" key="1">
    <citation type="journal article" date="2011" name="Genome Biol.">
        <title>Comparative genome sequence analysis underscores mycoparasitism as the ancestral life style of Trichoderma.</title>
        <authorList>
            <person name="Kubicek C.P."/>
            <person name="Herrera-Estrella A."/>
            <person name="Seidl-Seiboth V."/>
            <person name="Martinez D.A."/>
            <person name="Druzhinina I.S."/>
            <person name="Thon M."/>
            <person name="Zeilinger S."/>
            <person name="Casas-Flores S."/>
            <person name="Horwitz B.A."/>
            <person name="Mukherjee P.K."/>
            <person name="Mukherjee M."/>
            <person name="Kredics L."/>
            <person name="Alcaraz L.D."/>
            <person name="Aerts A."/>
            <person name="Antal Z."/>
            <person name="Atanasova L."/>
            <person name="Cervantes-Badillo M.G."/>
            <person name="Challacombe J."/>
            <person name="Chertkov O."/>
            <person name="McCluskey K."/>
            <person name="Coulpier F."/>
            <person name="Deshpande N."/>
            <person name="von Doehren H."/>
            <person name="Ebbole D.J."/>
            <person name="Esquivel-Naranjo E.U."/>
            <person name="Fekete E."/>
            <person name="Flipphi M."/>
            <person name="Glaser F."/>
            <person name="Gomez-Rodriguez E.Y."/>
            <person name="Gruber S."/>
            <person name="Han C."/>
            <person name="Henrissat B."/>
            <person name="Hermosa R."/>
            <person name="Hernandez-Onate M."/>
            <person name="Karaffa L."/>
            <person name="Kosti I."/>
            <person name="Le Crom S."/>
            <person name="Lindquist E."/>
            <person name="Lucas S."/>
            <person name="Luebeck M."/>
            <person name="Luebeck P.S."/>
            <person name="Margeot A."/>
            <person name="Metz B."/>
            <person name="Misra M."/>
            <person name="Nevalainen H."/>
            <person name="Omann M."/>
            <person name="Packer N."/>
            <person name="Perrone G."/>
            <person name="Uresti-Rivera E.E."/>
            <person name="Salamov A."/>
            <person name="Schmoll M."/>
            <person name="Seiboth B."/>
            <person name="Shapiro H."/>
            <person name="Sukno S."/>
            <person name="Tamayo-Ramos J.A."/>
            <person name="Tisch D."/>
            <person name="Wiest A."/>
            <person name="Wilkinson H.H."/>
            <person name="Zhang M."/>
            <person name="Coutinho P.M."/>
            <person name="Kenerley C.M."/>
            <person name="Monte E."/>
            <person name="Baker S.E."/>
            <person name="Grigoriev I.V."/>
        </authorList>
    </citation>
    <scope>NUCLEOTIDE SEQUENCE [LARGE SCALE GENOMIC DNA]</scope>
    <source>
        <strain evidence="3">Gv29-8 / FGSC 10586</strain>
    </source>
</reference>
<dbReference type="eggNOG" id="ENOG502SM97">
    <property type="taxonomic scope" value="Eukaryota"/>
</dbReference>
<dbReference type="GeneID" id="25795015"/>
<sequence length="625" mass="72414">MSPVAMNVATDPMQVGRSSITKDASWAILPVEVRQMILNLVGLPISERRYNSPGSSKVARFAAVCREWQVFFETRTFRRLVLDPDSLNEFHAIVRRDDTRLGYIRKLWLRVQLSKYECPDCDEPEDEATQYCNNRIFTTCIQSLLETLKLWDPARHGTEGLALMLSASSPSDTEHWFNRCEIKDNYPFHYAEDLDLAPGIVDFHRTNIADPFNHHFFRDYPPPLDNGHVKRVQGTPLHLEPQKDERGRFISPYKNLPAVPIVKGLVMRRQFRRNIHVWTLSRLLGRSFVALEWFRFERTISQEPRKQLSFDQGMELSDEANAPLTDFQSHLLPSLPKTLRQLSFTQWEIPKFERWDGLEEVRFEISPYAQAYLPREMATLSQRLEQFCPPWQMDTAAFFRSIIELGESPTMLESSLKRVILRCALSSSDRSRRDFESLVILAAQAAMSLPQLEVMELWGTCLNEQDSRAYIFRYSYKDSRASIVWRSCRGKMVAQTRIIAKWSEVAQKHSHSTLAYNVIPFMETQEEIFESNGTFIYRHVLLKDLVFDPITQIILENEPTEWGLGEGSDSSQQDYVLTSNLVDLNSLDIDLLMHSFGPETDLESLQQELMDLNAEVDALVQQYYG</sequence>
<dbReference type="STRING" id="413071.G9N1Z1"/>
<organism evidence="2 3">
    <name type="scientific">Hypocrea virens (strain Gv29-8 / FGSC 10586)</name>
    <name type="common">Gliocladium virens</name>
    <name type="synonym">Trichoderma virens</name>
    <dbReference type="NCBI Taxonomy" id="413071"/>
    <lineage>
        <taxon>Eukaryota</taxon>
        <taxon>Fungi</taxon>
        <taxon>Dikarya</taxon>
        <taxon>Ascomycota</taxon>
        <taxon>Pezizomycotina</taxon>
        <taxon>Sordariomycetes</taxon>
        <taxon>Hypocreomycetidae</taxon>
        <taxon>Hypocreales</taxon>
        <taxon>Hypocreaceae</taxon>
        <taxon>Trichoderma</taxon>
    </lineage>
</organism>
<accession>G9N1Z1</accession>
<gene>
    <name evidence="2" type="ORF">TRIVIDRAFT_50640</name>
</gene>
<dbReference type="RefSeq" id="XP_013953313.1">
    <property type="nucleotide sequence ID" value="XM_014097838.1"/>
</dbReference>
<dbReference type="InParanoid" id="G9N1Z1"/>
<dbReference type="OMA" id="YPFHYAE"/>
<evidence type="ECO:0000313" key="2">
    <source>
        <dbReference type="EMBL" id="EHK19108.1"/>
    </source>
</evidence>
<feature type="domain" description="DUF6546" evidence="1">
    <location>
        <begin position="334"/>
        <end position="547"/>
    </location>
</feature>
<name>G9N1Z1_HYPVG</name>
<dbReference type="Pfam" id="PF20183">
    <property type="entry name" value="DUF6546"/>
    <property type="match status" value="1"/>
</dbReference>
<comment type="caution">
    <text evidence="2">The sequence shown here is derived from an EMBL/GenBank/DDBJ whole genome shotgun (WGS) entry which is preliminary data.</text>
</comment>
<evidence type="ECO:0000313" key="3">
    <source>
        <dbReference type="Proteomes" id="UP000007115"/>
    </source>
</evidence>